<gene>
    <name evidence="12" type="ORF">GNP93_01785</name>
</gene>
<evidence type="ECO:0000256" key="6">
    <source>
        <dbReference type="ARBA" id="ARBA00022777"/>
    </source>
</evidence>
<evidence type="ECO:0000256" key="7">
    <source>
        <dbReference type="ARBA" id="ARBA00022989"/>
    </source>
</evidence>
<comment type="subcellular location">
    <subcellularLocation>
        <location evidence="1">Cell membrane</location>
        <topology evidence="1">Multi-pass membrane protein</topology>
    </subcellularLocation>
</comment>
<dbReference type="Proteomes" id="UP000450917">
    <property type="component" value="Unassembled WGS sequence"/>
</dbReference>
<evidence type="ECO:0000256" key="1">
    <source>
        <dbReference type="ARBA" id="ARBA00004651"/>
    </source>
</evidence>
<dbReference type="PANTHER" id="PTHR34220">
    <property type="entry name" value="SENSOR HISTIDINE KINASE YPDA"/>
    <property type="match status" value="1"/>
</dbReference>
<keyword evidence="13" id="KW-1185">Reference proteome</keyword>
<evidence type="ECO:0000256" key="3">
    <source>
        <dbReference type="ARBA" id="ARBA00022553"/>
    </source>
</evidence>
<organism evidence="12 13">
    <name type="scientific">Paenibacillus validus</name>
    <dbReference type="NCBI Taxonomy" id="44253"/>
    <lineage>
        <taxon>Bacteria</taxon>
        <taxon>Bacillati</taxon>
        <taxon>Bacillota</taxon>
        <taxon>Bacilli</taxon>
        <taxon>Bacillales</taxon>
        <taxon>Paenibacillaceae</taxon>
        <taxon>Paenibacillus</taxon>
    </lineage>
</organism>
<evidence type="ECO:0000256" key="10">
    <source>
        <dbReference type="SAM" id="Phobius"/>
    </source>
</evidence>
<proteinExistence type="predicted"/>
<dbReference type="Pfam" id="PF02743">
    <property type="entry name" value="dCache_1"/>
    <property type="match status" value="1"/>
</dbReference>
<keyword evidence="4" id="KW-0808">Transferase</keyword>
<dbReference type="AlphaFoldDB" id="A0A7X3CRW6"/>
<dbReference type="PROSITE" id="PS50885">
    <property type="entry name" value="HAMP"/>
    <property type="match status" value="1"/>
</dbReference>
<evidence type="ECO:0000256" key="5">
    <source>
        <dbReference type="ARBA" id="ARBA00022692"/>
    </source>
</evidence>
<keyword evidence="5 10" id="KW-0812">Transmembrane</keyword>
<dbReference type="Gene3D" id="6.10.340.10">
    <property type="match status" value="1"/>
</dbReference>
<keyword evidence="9" id="KW-0175">Coiled coil</keyword>
<evidence type="ECO:0000256" key="8">
    <source>
        <dbReference type="ARBA" id="ARBA00023136"/>
    </source>
</evidence>
<keyword evidence="8 10" id="KW-0472">Membrane</keyword>
<name>A0A7X3CRW6_9BACL</name>
<reference evidence="12 13" key="1">
    <citation type="submission" date="2019-11" db="EMBL/GenBank/DDBJ databases">
        <title>Draft genome sequences of five Paenibacillus species of dairy origin.</title>
        <authorList>
            <person name="Olajide A.M."/>
            <person name="Chen S."/>
            <person name="Lapointe G."/>
        </authorList>
    </citation>
    <scope>NUCLEOTIDE SEQUENCE [LARGE SCALE GENOMIC DNA]</scope>
    <source>
        <strain evidence="12 13">2CS3</strain>
    </source>
</reference>
<evidence type="ECO:0000256" key="2">
    <source>
        <dbReference type="ARBA" id="ARBA00022475"/>
    </source>
</evidence>
<dbReference type="RefSeq" id="WP_155613845.1">
    <property type="nucleotide sequence ID" value="NZ_WNZX01000001.1"/>
</dbReference>
<evidence type="ECO:0000313" key="12">
    <source>
        <dbReference type="EMBL" id="MUG69399.1"/>
    </source>
</evidence>
<dbReference type="PANTHER" id="PTHR34220:SF7">
    <property type="entry name" value="SENSOR HISTIDINE KINASE YPDA"/>
    <property type="match status" value="1"/>
</dbReference>
<feature type="transmembrane region" description="Helical" evidence="10">
    <location>
        <begin position="304"/>
        <end position="330"/>
    </location>
</feature>
<dbReference type="InterPro" id="IPR036890">
    <property type="entry name" value="HATPase_C_sf"/>
</dbReference>
<comment type="caution">
    <text evidence="12">The sequence shown here is derived from an EMBL/GenBank/DDBJ whole genome shotgun (WGS) entry which is preliminary data.</text>
</comment>
<sequence>MPPFFQSIKHKVDHLSLKYKLFLLLVALSVIPIILVSYSSQYFMFRSSTKYSASISSQYVEFVSKDITNYLQDLNQSFDTLFTNFQFQKFLTTPDDDLAAQANLIIDFRPILKNSLQFRNEIVGVLYLDQLGKVYFDSYQKALNYRYSFRDDPIYGTVFSTTKPELTLPHAMDYILLGTHENVFSFVRPIINLNTGDIRSWFIVELREDKIKSMLTDASPEQEGQLLLYHAGSSTPVSNTPIDAALLQDFRKALEKDARTSKEFLFTSDGVTYEATYANIPYGDWKLVWMAPLSGITKGVQQSFVLTLIIAFVSLAIAIVIAFPVMNMVLWPLYKLKQGMQSLGRGTYVPIKMQTVNDEIGFLVRSYNRMLDELQQMEQEVFQSKLKEKERELLQLQAQINPHFLFNTLETIESYAVRNHGDAVGEMVQSVSKMMRFSVRNDGGWAPLKEEMAYIRNFMRIHYYRNGLDVNAHFELNPEALEIPIMKLSIQPFVENAIKYGWSPSMNAEEFLLTVEAKVEKEHLRISIRNTGAGIPADIMSKLSELMASKGERIDPYFQRHTGIYNVYRRFLLAYGDSIPFHIESTPGQGTLVEIAVPCNTPRTGK</sequence>
<evidence type="ECO:0000256" key="4">
    <source>
        <dbReference type="ARBA" id="ARBA00022679"/>
    </source>
</evidence>
<dbReference type="SUPFAM" id="SSF158472">
    <property type="entry name" value="HAMP domain-like"/>
    <property type="match status" value="1"/>
</dbReference>
<keyword evidence="2" id="KW-1003">Cell membrane</keyword>
<evidence type="ECO:0000256" key="9">
    <source>
        <dbReference type="SAM" id="Coils"/>
    </source>
</evidence>
<dbReference type="InterPro" id="IPR050640">
    <property type="entry name" value="Bact_2-comp_sensor_kinase"/>
</dbReference>
<dbReference type="SUPFAM" id="SSF55874">
    <property type="entry name" value="ATPase domain of HSP90 chaperone/DNA topoisomerase II/histidine kinase"/>
    <property type="match status" value="1"/>
</dbReference>
<dbReference type="InterPro" id="IPR003660">
    <property type="entry name" value="HAMP_dom"/>
</dbReference>
<dbReference type="EMBL" id="WNZX01000001">
    <property type="protein sequence ID" value="MUG69399.1"/>
    <property type="molecule type" value="Genomic_DNA"/>
</dbReference>
<dbReference type="GO" id="GO:0005886">
    <property type="term" value="C:plasma membrane"/>
    <property type="evidence" value="ECO:0007669"/>
    <property type="project" value="UniProtKB-SubCell"/>
</dbReference>
<dbReference type="InterPro" id="IPR033479">
    <property type="entry name" value="dCache_1"/>
</dbReference>
<dbReference type="InterPro" id="IPR003594">
    <property type="entry name" value="HATPase_dom"/>
</dbReference>
<dbReference type="CDD" id="cd06225">
    <property type="entry name" value="HAMP"/>
    <property type="match status" value="1"/>
</dbReference>
<keyword evidence="3" id="KW-0597">Phosphoprotein</keyword>
<evidence type="ECO:0000259" key="11">
    <source>
        <dbReference type="PROSITE" id="PS50885"/>
    </source>
</evidence>
<accession>A0A7X3CRW6</accession>
<evidence type="ECO:0000313" key="13">
    <source>
        <dbReference type="Proteomes" id="UP000450917"/>
    </source>
</evidence>
<feature type="domain" description="HAMP" evidence="11">
    <location>
        <begin position="327"/>
        <end position="379"/>
    </location>
</feature>
<keyword evidence="7 10" id="KW-1133">Transmembrane helix</keyword>
<dbReference type="Pfam" id="PF02518">
    <property type="entry name" value="HATPase_c"/>
    <property type="match status" value="1"/>
</dbReference>
<feature type="transmembrane region" description="Helical" evidence="10">
    <location>
        <begin position="21"/>
        <end position="45"/>
    </location>
</feature>
<keyword evidence="6" id="KW-0418">Kinase</keyword>
<dbReference type="InterPro" id="IPR010559">
    <property type="entry name" value="Sig_transdc_His_kin_internal"/>
</dbReference>
<dbReference type="Pfam" id="PF06580">
    <property type="entry name" value="His_kinase"/>
    <property type="match status" value="1"/>
</dbReference>
<dbReference type="Gene3D" id="3.30.565.10">
    <property type="entry name" value="Histidine kinase-like ATPase, C-terminal domain"/>
    <property type="match status" value="1"/>
</dbReference>
<dbReference type="GO" id="GO:0000155">
    <property type="term" value="F:phosphorelay sensor kinase activity"/>
    <property type="evidence" value="ECO:0007669"/>
    <property type="project" value="InterPro"/>
</dbReference>
<protein>
    <submittedName>
        <fullName evidence="12">HAMP domain-containing protein</fullName>
    </submittedName>
</protein>
<feature type="coiled-coil region" evidence="9">
    <location>
        <begin position="360"/>
        <end position="399"/>
    </location>
</feature>